<dbReference type="RefSeq" id="WP_200321563.1">
    <property type="nucleotide sequence ID" value="NZ_JAENJH010000006.1"/>
</dbReference>
<evidence type="ECO:0000256" key="1">
    <source>
        <dbReference type="SAM" id="MobiDB-lite"/>
    </source>
</evidence>
<keyword evidence="2" id="KW-1133">Transmembrane helix</keyword>
<name>A0A934V3E5_9PSEU</name>
<feature type="transmembrane region" description="Helical" evidence="2">
    <location>
        <begin position="150"/>
        <end position="173"/>
    </location>
</feature>
<keyword evidence="2" id="KW-0812">Transmembrane</keyword>
<feature type="region of interest" description="Disordered" evidence="1">
    <location>
        <begin position="294"/>
        <end position="316"/>
    </location>
</feature>
<dbReference type="Proteomes" id="UP000635245">
    <property type="component" value="Unassembled WGS sequence"/>
</dbReference>
<feature type="transmembrane region" description="Helical" evidence="2">
    <location>
        <begin position="28"/>
        <end position="51"/>
    </location>
</feature>
<proteinExistence type="predicted"/>
<protein>
    <submittedName>
        <fullName evidence="3">Uncharacterized protein</fullName>
    </submittedName>
</protein>
<evidence type="ECO:0000313" key="4">
    <source>
        <dbReference type="Proteomes" id="UP000635245"/>
    </source>
</evidence>
<accession>A0A934V3E5</accession>
<evidence type="ECO:0000256" key="2">
    <source>
        <dbReference type="SAM" id="Phobius"/>
    </source>
</evidence>
<dbReference type="AlphaFoldDB" id="A0A934V3E5"/>
<feature type="transmembrane region" description="Helical" evidence="2">
    <location>
        <begin position="57"/>
        <end position="77"/>
    </location>
</feature>
<comment type="caution">
    <text evidence="3">The sequence shown here is derived from an EMBL/GenBank/DDBJ whole genome shotgun (WGS) entry which is preliminary data.</text>
</comment>
<keyword evidence="4" id="KW-1185">Reference proteome</keyword>
<gene>
    <name evidence="3" type="ORF">JHE00_22960</name>
</gene>
<sequence length="339" mass="36044">MRRAKIEETAAEHGLGRVVRVHREHAPAFLAAGLAGVGTLVAAIVAGIMAASAARLWPLPLFIAAVVIGLVVLYFHVGPVPGTGRRWYAVAEHGLLIVSRREEPIAITYDQRERIRALEVSGTCSISDLRDVRRRLGPGRRWSRRRLVGLASYGLVAALVVVSGWPVGTYVVLGPPLEKLDFADTCADGGGGHRRAAAHSGDTHPIAAFLDYGGGFVSRADASFPPGTALDTESADLSVVQLVACATAIGVVSSTPLGECSYGTVTDRLYQGSYRLDVFEARTGRKVVSSQLAGSTTEGCPSLRTVPRGTSPPESRDIVTEVDTEDFRRALAPLHFTGR</sequence>
<keyword evidence="2" id="KW-0472">Membrane</keyword>
<organism evidence="3 4">
    <name type="scientific">Prauserella cavernicola</name>
    <dbReference type="NCBI Taxonomy" id="2800127"/>
    <lineage>
        <taxon>Bacteria</taxon>
        <taxon>Bacillati</taxon>
        <taxon>Actinomycetota</taxon>
        <taxon>Actinomycetes</taxon>
        <taxon>Pseudonocardiales</taxon>
        <taxon>Pseudonocardiaceae</taxon>
        <taxon>Prauserella</taxon>
    </lineage>
</organism>
<dbReference type="EMBL" id="JAENJH010000006">
    <property type="protein sequence ID" value="MBK1787196.1"/>
    <property type="molecule type" value="Genomic_DNA"/>
</dbReference>
<evidence type="ECO:0000313" key="3">
    <source>
        <dbReference type="EMBL" id="MBK1787196.1"/>
    </source>
</evidence>
<reference evidence="3" key="1">
    <citation type="submission" date="2020-12" db="EMBL/GenBank/DDBJ databases">
        <title>Prauserella sp. ASG 168, a novel actinomycete isolated from cave rock.</title>
        <authorList>
            <person name="Suriyachadkun C."/>
        </authorList>
    </citation>
    <scope>NUCLEOTIDE SEQUENCE</scope>
    <source>
        <strain evidence="3">ASG 168</strain>
    </source>
</reference>